<proteinExistence type="predicted"/>
<dbReference type="Proteomes" id="UP001501594">
    <property type="component" value="Unassembled WGS sequence"/>
</dbReference>
<accession>A0ABP8E561</accession>
<protein>
    <submittedName>
        <fullName evidence="2">DUF2127 domain-containing protein</fullName>
    </submittedName>
</protein>
<evidence type="ECO:0000313" key="3">
    <source>
        <dbReference type="Proteomes" id="UP001501594"/>
    </source>
</evidence>
<dbReference type="Pfam" id="PF09900">
    <property type="entry name" value="DUF2127"/>
    <property type="match status" value="1"/>
</dbReference>
<evidence type="ECO:0000313" key="2">
    <source>
        <dbReference type="EMBL" id="GAA4267382.1"/>
    </source>
</evidence>
<feature type="transmembrane region" description="Helical" evidence="1">
    <location>
        <begin position="77"/>
        <end position="97"/>
    </location>
</feature>
<keyword evidence="1" id="KW-0472">Membrane</keyword>
<evidence type="ECO:0000256" key="1">
    <source>
        <dbReference type="SAM" id="Phobius"/>
    </source>
</evidence>
<feature type="transmembrane region" description="Helical" evidence="1">
    <location>
        <begin position="137"/>
        <end position="159"/>
    </location>
</feature>
<dbReference type="RefSeq" id="WP_344797630.1">
    <property type="nucleotide sequence ID" value="NZ_BAABAU010000004.1"/>
</dbReference>
<keyword evidence="3" id="KW-1185">Reference proteome</keyword>
<sequence length="190" mass="20447">MPADRETGRQGERTTTRTAADRLFRWGVVGKGVYGGAELVLGILLTLVSTSTLQSWAAALTQRELTRDPDDALARLLVSRIDSLTTFAVVFVAVYLIAHGVVKLGLLAAVLSGAYRTYPWAIAVLVAFIGYQIFDLFVGFTVGLLLLTVFDAVIVVLTWRDYRSHSRPVAAAAGAAAHEADDLSGADRTH</sequence>
<reference evidence="3" key="1">
    <citation type="journal article" date="2019" name="Int. J. Syst. Evol. Microbiol.">
        <title>The Global Catalogue of Microorganisms (GCM) 10K type strain sequencing project: providing services to taxonomists for standard genome sequencing and annotation.</title>
        <authorList>
            <consortium name="The Broad Institute Genomics Platform"/>
            <consortium name="The Broad Institute Genome Sequencing Center for Infectious Disease"/>
            <person name="Wu L."/>
            <person name="Ma J."/>
        </authorList>
    </citation>
    <scope>NUCLEOTIDE SEQUENCE [LARGE SCALE GENOMIC DNA]</scope>
    <source>
        <strain evidence="3">JCM 17442</strain>
    </source>
</reference>
<feature type="transmembrane region" description="Helical" evidence="1">
    <location>
        <begin position="104"/>
        <end position="131"/>
    </location>
</feature>
<gene>
    <name evidence="2" type="ORF">GCM10022256_29940</name>
</gene>
<dbReference type="EMBL" id="BAABAU010000004">
    <property type="protein sequence ID" value="GAA4267382.1"/>
    <property type="molecule type" value="Genomic_DNA"/>
</dbReference>
<keyword evidence="1" id="KW-1133">Transmembrane helix</keyword>
<feature type="transmembrane region" description="Helical" evidence="1">
    <location>
        <begin position="32"/>
        <end position="57"/>
    </location>
</feature>
<comment type="caution">
    <text evidence="2">The sequence shown here is derived from an EMBL/GenBank/DDBJ whole genome shotgun (WGS) entry which is preliminary data.</text>
</comment>
<keyword evidence="1" id="KW-0812">Transmembrane</keyword>
<organism evidence="2 3">
    <name type="scientific">Frondihabitans peucedani</name>
    <dbReference type="NCBI Taxonomy" id="598626"/>
    <lineage>
        <taxon>Bacteria</taxon>
        <taxon>Bacillati</taxon>
        <taxon>Actinomycetota</taxon>
        <taxon>Actinomycetes</taxon>
        <taxon>Micrococcales</taxon>
        <taxon>Microbacteriaceae</taxon>
        <taxon>Frondihabitans</taxon>
    </lineage>
</organism>
<name>A0ABP8E561_9MICO</name>
<dbReference type="InterPro" id="IPR021125">
    <property type="entry name" value="DUF2127"/>
</dbReference>